<dbReference type="EMBL" id="CZBI01000007">
    <property type="protein sequence ID" value="CUQ40257.1"/>
    <property type="molecule type" value="Genomic_DNA"/>
</dbReference>
<evidence type="ECO:0000313" key="2">
    <source>
        <dbReference type="Proteomes" id="UP000095541"/>
    </source>
</evidence>
<sequence length="35" mass="4345">MLYPTFFTIQKEEKAIVCDHLFLFLHLFYFDPETF</sequence>
<organism evidence="1 2">
    <name type="scientific">Bacteroides thetaiotaomicron</name>
    <dbReference type="NCBI Taxonomy" id="818"/>
    <lineage>
        <taxon>Bacteria</taxon>
        <taxon>Pseudomonadati</taxon>
        <taxon>Bacteroidota</taxon>
        <taxon>Bacteroidia</taxon>
        <taxon>Bacteroidales</taxon>
        <taxon>Bacteroidaceae</taxon>
        <taxon>Bacteroides</taxon>
    </lineage>
</organism>
<name>A0A0P0FMI1_BACT4</name>
<dbReference type="AlphaFoldDB" id="A0A0P0FMI1"/>
<evidence type="ECO:0000313" key="1">
    <source>
        <dbReference type="EMBL" id="CUQ40257.1"/>
    </source>
</evidence>
<reference evidence="1 2" key="1">
    <citation type="submission" date="2015-09" db="EMBL/GenBank/DDBJ databases">
        <authorList>
            <consortium name="Pathogen Informatics"/>
        </authorList>
    </citation>
    <scope>NUCLEOTIDE SEQUENCE [LARGE SCALE GENOMIC DNA]</scope>
    <source>
        <strain evidence="1 2">2789STDY5834945</strain>
    </source>
</reference>
<protein>
    <submittedName>
        <fullName evidence="1">Uncharacterized protein</fullName>
    </submittedName>
</protein>
<dbReference type="KEGG" id="btho:Btheta7330_01225"/>
<accession>A0A0P0FMI1</accession>
<gene>
    <name evidence="1" type="ORF">ERS852557_04175</name>
</gene>
<proteinExistence type="predicted"/>
<accession>I0PZ76</accession>
<dbReference type="Proteomes" id="UP000095541">
    <property type="component" value="Unassembled WGS sequence"/>
</dbReference>